<dbReference type="InterPro" id="IPR057672">
    <property type="entry name" value="TPR_IPO4/5"/>
</dbReference>
<evidence type="ECO:0000259" key="9">
    <source>
        <dbReference type="PROSITE" id="PS50166"/>
    </source>
</evidence>
<dbReference type="PANTHER" id="PTHR10527">
    <property type="entry name" value="IMPORTIN BETA"/>
    <property type="match status" value="1"/>
</dbReference>
<keyword evidence="8" id="KW-0539">Nucleus</keyword>
<dbReference type="InterPro" id="IPR001494">
    <property type="entry name" value="Importin-beta_N"/>
</dbReference>
<dbReference type="Pfam" id="PF03810">
    <property type="entry name" value="IBN_N"/>
    <property type="match status" value="1"/>
</dbReference>
<dbReference type="AlphaFoldDB" id="A0A6A7FVD8"/>
<dbReference type="GO" id="GO:0031267">
    <property type="term" value="F:small GTPase binding"/>
    <property type="evidence" value="ECO:0007669"/>
    <property type="project" value="InterPro"/>
</dbReference>
<accession>A0A6A7FVD8</accession>
<name>A0A6A7FVD8_9CRUS</name>
<keyword evidence="5" id="KW-0963">Cytoplasm</keyword>
<evidence type="ECO:0000256" key="5">
    <source>
        <dbReference type="ARBA" id="ARBA00022490"/>
    </source>
</evidence>
<dbReference type="PROSITE" id="PS50166">
    <property type="entry name" value="IMPORTIN_B_NT"/>
    <property type="match status" value="1"/>
</dbReference>
<organism evidence="10">
    <name type="scientific">Hirondellea gigas</name>
    <dbReference type="NCBI Taxonomy" id="1518452"/>
    <lineage>
        <taxon>Eukaryota</taxon>
        <taxon>Metazoa</taxon>
        <taxon>Ecdysozoa</taxon>
        <taxon>Arthropoda</taxon>
        <taxon>Crustacea</taxon>
        <taxon>Multicrustacea</taxon>
        <taxon>Malacostraca</taxon>
        <taxon>Eumalacostraca</taxon>
        <taxon>Peracarida</taxon>
        <taxon>Amphipoda</taxon>
        <taxon>Amphilochidea</taxon>
        <taxon>Lysianassida</taxon>
        <taxon>Lysianassidira</taxon>
        <taxon>Lysianassoidea</taxon>
        <taxon>Lysianassidae</taxon>
        <taxon>Hirondellea</taxon>
    </lineage>
</organism>
<keyword evidence="6" id="KW-0677">Repeat</keyword>
<dbReference type="SUPFAM" id="SSF48371">
    <property type="entry name" value="ARM repeat"/>
    <property type="match status" value="1"/>
</dbReference>
<evidence type="ECO:0000256" key="7">
    <source>
        <dbReference type="ARBA" id="ARBA00022927"/>
    </source>
</evidence>
<evidence type="ECO:0000256" key="6">
    <source>
        <dbReference type="ARBA" id="ARBA00022737"/>
    </source>
</evidence>
<sequence>MNSDLTATLVAACSPAENIRKAAEEQLLLFEKQNFAQYLSSLCMELANPAKPKEARQLAGIMLKNSISAKDPQLQLQLTNRWLMMADEHRARIRQTVLSILASPSKPARDTACSVIASIAAVEIPKGHWKDLISVLIGNIDKAPNDDLRESTFKALGFVCEEVPERLEEHSNAILEAISRGMKQDQKNEVVKLAATDALYHCLDFAEKNFSNEGHRQTILTMIYSAAICASVKVRLSAFQCLVQIVELYYEYLPNHIVEIFQLTHNAIRNDEADVKLRAIEFWSTVAETEADIMEEIKDCQELGKTPKRELHHFVNKALQLLAPLLLECLTKQAENPADDTWNEAKSAGACLALISTCVKDNVVNHVLPFVQENINAKNWRAKEAAILAFGSILDGPTKEKLQPLVTQAFPVILDHVNDSVEQVKDTSAWTIGRICDLLPQAIDDRILPKLMNTLVAGLKSEPAVASKICWSIHNLANAASPTNGNSSPLSVYFDGLVTSLLECASRADVDEDNLLTSAYESLNMLILSAANDSLDSVDKLITTFVERLQKSAQPPTNEAQRQHQLTLQGLLISSLTVAIQKLSPEKIAPKCQNLMHLFLGILQTPNVIIHEEVLMAISSVAQKIGPDFERFFPPFKPFILNALNESNQPEISQVAVGVIGDVCRALKTKIEPHCDDIVRVLLANLQKRELERTVKPHVISCLGDVALAVGVNFKRYLPYVMMMFVQASQVTFEDADYDTIDYLNQLRESVLEAYTAIVQGLHEGNKSQDFDQYVGAVIALLDYVVKDENRDSGVVNAACGIVGDILSCCGKRVKDEFRVPCIQELMRIARTSRDKRVMKSVAWALQGLQQLA</sequence>
<evidence type="ECO:0000256" key="2">
    <source>
        <dbReference type="ARBA" id="ARBA00004496"/>
    </source>
</evidence>
<dbReference type="GO" id="GO:0006606">
    <property type="term" value="P:protein import into nucleus"/>
    <property type="evidence" value="ECO:0007669"/>
    <property type="project" value="InterPro"/>
</dbReference>
<dbReference type="Gene3D" id="1.25.10.10">
    <property type="entry name" value="Leucine-rich Repeat Variant"/>
    <property type="match status" value="1"/>
</dbReference>
<dbReference type="GO" id="GO:0005737">
    <property type="term" value="C:cytoplasm"/>
    <property type="evidence" value="ECO:0007669"/>
    <property type="project" value="UniProtKB-SubCell"/>
</dbReference>
<comment type="similarity">
    <text evidence="3">Belongs to the importin beta family. Importin beta-1 subfamily.</text>
</comment>
<dbReference type="Pfam" id="PF13513">
    <property type="entry name" value="HEAT_EZ"/>
    <property type="match status" value="1"/>
</dbReference>
<keyword evidence="4" id="KW-0813">Transport</keyword>
<feature type="domain" description="Importin N-terminal" evidence="9">
    <location>
        <begin position="23"/>
        <end position="103"/>
    </location>
</feature>
<evidence type="ECO:0000256" key="8">
    <source>
        <dbReference type="ARBA" id="ARBA00023242"/>
    </source>
</evidence>
<comment type="subcellular location">
    <subcellularLocation>
        <location evidence="2">Cytoplasm</location>
    </subcellularLocation>
    <subcellularLocation>
        <location evidence="1">Nucleus</location>
    </subcellularLocation>
</comment>
<dbReference type="InterPro" id="IPR040122">
    <property type="entry name" value="Importin_beta"/>
</dbReference>
<evidence type="ECO:0000313" key="10">
    <source>
        <dbReference type="EMBL" id="LAC22546.1"/>
    </source>
</evidence>
<dbReference type="Pfam" id="PF25574">
    <property type="entry name" value="TPR_IMB1"/>
    <property type="match status" value="1"/>
</dbReference>
<dbReference type="InterPro" id="IPR011989">
    <property type="entry name" value="ARM-like"/>
</dbReference>
<dbReference type="InterPro" id="IPR016024">
    <property type="entry name" value="ARM-type_fold"/>
</dbReference>
<dbReference type="InterPro" id="IPR058584">
    <property type="entry name" value="IMB1_TNPO1-like_TPR"/>
</dbReference>
<proteinExistence type="evidence at transcript level"/>
<evidence type="ECO:0000256" key="4">
    <source>
        <dbReference type="ARBA" id="ARBA00022448"/>
    </source>
</evidence>
<keyword evidence="7" id="KW-0653">Protein transport</keyword>
<evidence type="ECO:0000256" key="1">
    <source>
        <dbReference type="ARBA" id="ARBA00004123"/>
    </source>
</evidence>
<dbReference type="FunFam" id="1.25.10.10:FF:000027">
    <property type="entry name" value="Importin subunit beta-1"/>
    <property type="match status" value="1"/>
</dbReference>
<protein>
    <submittedName>
        <fullName evidence="10">Importin beta subunit</fullName>
    </submittedName>
</protein>
<dbReference type="SMART" id="SM00913">
    <property type="entry name" value="IBN_N"/>
    <property type="match status" value="1"/>
</dbReference>
<evidence type="ECO:0000256" key="3">
    <source>
        <dbReference type="ARBA" id="ARBA00010907"/>
    </source>
</evidence>
<dbReference type="Pfam" id="PF25780">
    <property type="entry name" value="TPR_IPO5"/>
    <property type="match status" value="1"/>
</dbReference>
<dbReference type="EMBL" id="IACT01003298">
    <property type="protein sequence ID" value="LAC22546.1"/>
    <property type="molecule type" value="mRNA"/>
</dbReference>
<reference evidence="10" key="1">
    <citation type="submission" date="2017-11" db="EMBL/GenBank/DDBJ databases">
        <title>The sensing device of the deep-sea amphipod.</title>
        <authorList>
            <person name="Kobayashi H."/>
            <person name="Nagahama T."/>
            <person name="Arai W."/>
            <person name="Sasagawa Y."/>
            <person name="Umeda M."/>
            <person name="Hayashi T."/>
            <person name="Nikaido I."/>
            <person name="Watanabe H."/>
            <person name="Oguri K."/>
            <person name="Kitazato H."/>
            <person name="Fujioka K."/>
            <person name="Kido Y."/>
            <person name="Takami H."/>
        </authorList>
    </citation>
    <scope>NUCLEOTIDE SEQUENCE</scope>
    <source>
        <tissue evidence="10">Whole body</tissue>
    </source>
</reference>